<dbReference type="OrthoDB" id="6120638at2759"/>
<dbReference type="SUPFAM" id="SSF48403">
    <property type="entry name" value="Ankyrin repeat"/>
    <property type="match status" value="3"/>
</dbReference>
<dbReference type="PANTHER" id="PTHR46586:SF3">
    <property type="entry name" value="ANKYRIN REPEAT-CONTAINING PROTEIN"/>
    <property type="match status" value="1"/>
</dbReference>
<evidence type="ECO:0000313" key="2">
    <source>
        <dbReference type="Proteomes" id="UP000596742"/>
    </source>
</evidence>
<accession>A0A8B6F563</accession>
<dbReference type="InterPro" id="IPR052050">
    <property type="entry name" value="SecEffector_AnkRepeat"/>
</dbReference>
<organism evidence="1 2">
    <name type="scientific">Mytilus galloprovincialis</name>
    <name type="common">Mediterranean mussel</name>
    <dbReference type="NCBI Taxonomy" id="29158"/>
    <lineage>
        <taxon>Eukaryota</taxon>
        <taxon>Metazoa</taxon>
        <taxon>Spiralia</taxon>
        <taxon>Lophotrochozoa</taxon>
        <taxon>Mollusca</taxon>
        <taxon>Bivalvia</taxon>
        <taxon>Autobranchia</taxon>
        <taxon>Pteriomorphia</taxon>
        <taxon>Mytilida</taxon>
        <taxon>Mytiloidea</taxon>
        <taxon>Mytilidae</taxon>
        <taxon>Mytilinae</taxon>
        <taxon>Mytilus</taxon>
    </lineage>
</organism>
<dbReference type="Proteomes" id="UP000596742">
    <property type="component" value="Unassembled WGS sequence"/>
</dbReference>
<proteinExistence type="predicted"/>
<name>A0A8B6F563_MYTGA</name>
<dbReference type="InterPro" id="IPR002110">
    <property type="entry name" value="Ankyrin_rpt"/>
</dbReference>
<dbReference type="Pfam" id="PF12796">
    <property type="entry name" value="Ank_2"/>
    <property type="match status" value="1"/>
</dbReference>
<dbReference type="InterPro" id="IPR036770">
    <property type="entry name" value="Ankyrin_rpt-contain_sf"/>
</dbReference>
<dbReference type="Gene3D" id="1.25.40.20">
    <property type="entry name" value="Ankyrin repeat-containing domain"/>
    <property type="match status" value="3"/>
</dbReference>
<evidence type="ECO:0000313" key="1">
    <source>
        <dbReference type="EMBL" id="VDI44552.1"/>
    </source>
</evidence>
<gene>
    <name evidence="1" type="ORF">MGAL_10B088284</name>
</gene>
<sequence>MWTDIVQRVLQDGDNKILDEEELIDILIDTSEQKRYINMHEEHEENNDQIVEQLLQTTGVKYHDLSKLVGVASDRGWLNVLELIFKHDADKIFHTDKVIEDALQQLGNGAHCEKTIRLIMKYYVDYIDVKILMEKAIDGGFHRVVKELLVKKVDNISFYLDIAIDKLKFQLQTFYFTDFVETDQEKIVEQLLLANGVKYRDLNILVSMAFRGGWINVLDLLFKHDFDKSFRTHNIIEDAFQQLGNGAHCEKTIQLIMKYYLDYINVNILMEKAIDVGCHSVVEELLLKKVDNISYLLDITLDKLRHQQLSYEKFEREHGKILLLLLQKNNTKLVELNSKMNDLCQIGHSPAIQWLLENKPSFSFDIRKVMNNACFRGDLELVDYLFQKYSAVDFDYKTAMIKACRHAQCNTSDVCKWLWKNIDRSMFDMKAALNNASKYDNTEIVKWILTDVDTELYDIDAAVFTVSEHGNEDTLKLLLNQSGIHMLDIQSALTLSCRNDRNCLGNAILLYRRANKSSLDMNAVLSEACKYYRTDYIQWIIETCDKNISVFETNDRHKHFIKSLDKHRVDMDHAVTCILGMENPAQKKEHVNKTKKQLLMLILKQSDPSIIYIYTLLAETCKNDWVEIFQLVLEKVDHACLNIGELINVACRFGAFKIIKWSLENIDIQLVDVDNVLIESCGFGRLDCLVLILKHCNQYKLQEAMTEACTYGQLHIAEWLLQNVHCRLFNIPMLLQDAGRNGWVNIFGWLLLNFHFDKSDMHIATSQALENSHLEIAELVISNVGGKGFDFSSLSENAYVGANKEGVVNFLLHNIDPKSINIATIMTNACLFGWKDIVTFIVDNDLRSLCDLSLALNTACDNGELEISQLLLDKVDPHILTNIDKAMHSVAVKGWDEIAILLLDKVEHTRLDIGNALIEACRHGEIDVVQAILRKVDSNMLDVETALYKACENHMHEELVLWILENIKHKQVDLKSVKKRAIRHKWRKVQFALTKVDIEDLNQVEQETETDNIVILE</sequence>
<protein>
    <submittedName>
        <fullName evidence="1">Uncharacterized protein</fullName>
    </submittedName>
</protein>
<dbReference type="PANTHER" id="PTHR46586">
    <property type="entry name" value="ANKYRIN REPEAT-CONTAINING PROTEIN"/>
    <property type="match status" value="1"/>
</dbReference>
<dbReference type="SMART" id="SM00248">
    <property type="entry name" value="ANK"/>
    <property type="match status" value="7"/>
</dbReference>
<keyword evidence="2" id="KW-1185">Reference proteome</keyword>
<comment type="caution">
    <text evidence="1">The sequence shown here is derived from an EMBL/GenBank/DDBJ whole genome shotgun (WGS) entry which is preliminary data.</text>
</comment>
<dbReference type="AlphaFoldDB" id="A0A8B6F563"/>
<dbReference type="EMBL" id="UYJE01006277">
    <property type="protein sequence ID" value="VDI44552.1"/>
    <property type="molecule type" value="Genomic_DNA"/>
</dbReference>
<reference evidence="1" key="1">
    <citation type="submission" date="2018-11" db="EMBL/GenBank/DDBJ databases">
        <authorList>
            <person name="Alioto T."/>
            <person name="Alioto T."/>
        </authorList>
    </citation>
    <scope>NUCLEOTIDE SEQUENCE</scope>
</reference>